<dbReference type="OMA" id="IETWRIP"/>
<comment type="subcellular location">
    <subcellularLocation>
        <location evidence="2">Endoplasmic reticulum membrane</location>
        <topology evidence="2">Single-pass type III membrane protein</topology>
    </subcellularLocation>
</comment>
<dbReference type="STRING" id="4536.A0A0E0I447"/>
<dbReference type="GO" id="GO:0005789">
    <property type="term" value="C:endoplasmic reticulum membrane"/>
    <property type="evidence" value="ECO:0007669"/>
    <property type="project" value="UniProtKB-SubCell"/>
</dbReference>
<comment type="similarity">
    <text evidence="3">Belongs to the OST4 family.</text>
</comment>
<reference evidence="11" key="2">
    <citation type="submission" date="2018-04" db="EMBL/GenBank/DDBJ databases">
        <title>OnivRS2 (Oryza nivara Reference Sequence Version 2).</title>
        <authorList>
            <person name="Zhang J."/>
            <person name="Kudrna D."/>
            <person name="Lee S."/>
            <person name="Talag J."/>
            <person name="Rajasekar S."/>
            <person name="Welchert J."/>
            <person name="Hsing Y.-I."/>
            <person name="Wing R.A."/>
        </authorList>
    </citation>
    <scope>NUCLEOTIDE SEQUENCE [LARGE SCALE GENOMIC DNA]</scope>
    <source>
        <strain evidence="11">SL10</strain>
    </source>
</reference>
<dbReference type="InterPro" id="IPR018943">
    <property type="entry name" value="Oligosaccaryltransferase"/>
</dbReference>
<accession>A0A0E0I447</accession>
<keyword evidence="6" id="KW-0256">Endoplasmic reticulum</keyword>
<keyword evidence="5 10" id="KW-0812">Transmembrane</keyword>
<evidence type="ECO:0000256" key="10">
    <source>
        <dbReference type="SAM" id="Phobius"/>
    </source>
</evidence>
<comment type="function">
    <text evidence="1">Subunit of the oligosaccharyl transferase (OST) complex that catalyzes the initial transfer of a defined glycan (Glc(3)Man(9)GlcNAc(2) in eukaryotes) from the lipid carrier dolichol-pyrophosphate to an asparagine residue within an Asn-X-Ser/Thr consensus motif in nascent polypeptide chains, the first step in protein N-glycosylation. N-glycosylation occurs cotranslationally and the complex associates with the Sec61 complex at the channel-forming translocon complex that mediates protein translocation across the endoplasmic reticulum (ER). All subunits are required for a maximal enzyme activity.</text>
</comment>
<dbReference type="SUPFAM" id="SSF103464">
    <property type="entry name" value="Oligosaccharyltransferase subunit ost4p"/>
    <property type="match status" value="1"/>
</dbReference>
<evidence type="ECO:0000256" key="5">
    <source>
        <dbReference type="ARBA" id="ARBA00022692"/>
    </source>
</evidence>
<evidence type="ECO:0000256" key="4">
    <source>
        <dbReference type="ARBA" id="ARBA00011157"/>
    </source>
</evidence>
<keyword evidence="12" id="KW-1185">Reference proteome</keyword>
<dbReference type="Gramene" id="ONIVA07G21950.1">
    <property type="protein sequence ID" value="ONIVA07G21950.1"/>
    <property type="gene ID" value="ONIVA07G21950"/>
</dbReference>
<comment type="subunit">
    <text evidence="4">Component of the oligosaccharyltransferase (OST) complex.</text>
</comment>
<evidence type="ECO:0000313" key="12">
    <source>
        <dbReference type="Proteomes" id="UP000006591"/>
    </source>
</evidence>
<dbReference type="HOGENOM" id="CLU_1848332_0_0_1"/>
<keyword evidence="9 10" id="KW-0472">Membrane</keyword>
<proteinExistence type="inferred from homology"/>
<keyword evidence="8 10" id="KW-1133">Transmembrane helix</keyword>
<dbReference type="InterPro" id="IPR044165">
    <property type="entry name" value="OST4_plant"/>
</dbReference>
<sequence length="139" mass="15876">MTSSSSSSTRLYYTLRRLEIERRERDSPPRRRPSSPMMFDDQDLGFFANFLGIFIFVLVIAYHFVMADPKFCTCTIETWRIPTAKISWLVHDVVGVGAGEPAKMDHRRAAELMLLSLSSQRTRMALVGGNHTAARFCTR</sequence>
<evidence type="ECO:0000256" key="9">
    <source>
        <dbReference type="ARBA" id="ARBA00023136"/>
    </source>
</evidence>
<evidence type="ECO:0000256" key="1">
    <source>
        <dbReference type="ARBA" id="ARBA00002791"/>
    </source>
</evidence>
<keyword evidence="7" id="KW-0735">Signal-anchor</keyword>
<name>A0A0E0I447_ORYNI</name>
<feature type="transmembrane region" description="Helical" evidence="10">
    <location>
        <begin position="44"/>
        <end position="65"/>
    </location>
</feature>
<evidence type="ECO:0000256" key="7">
    <source>
        <dbReference type="ARBA" id="ARBA00022968"/>
    </source>
</evidence>
<evidence type="ECO:0000256" key="2">
    <source>
        <dbReference type="ARBA" id="ARBA00004643"/>
    </source>
</evidence>
<protein>
    <recommendedName>
        <fullName evidence="13">Dolichyl-diphosphooligosaccharide--protein glycosyltransferase subunit 4</fullName>
    </recommendedName>
</protein>
<dbReference type="PANTHER" id="PTHR28677:SF4">
    <property type="entry name" value="DOLICHYL-DIPHOSPHOOLIGOSACCHARIDE--PROTEIN GLYCOSYLTRANSFERASE SUBUNIT 4B-RELATED"/>
    <property type="match status" value="1"/>
</dbReference>
<evidence type="ECO:0000256" key="6">
    <source>
        <dbReference type="ARBA" id="ARBA00022824"/>
    </source>
</evidence>
<evidence type="ECO:0000313" key="11">
    <source>
        <dbReference type="EnsemblPlants" id="ONIVA07G21950.1"/>
    </source>
</evidence>
<dbReference type="InterPro" id="IPR036330">
    <property type="entry name" value="Ost4p_sf"/>
</dbReference>
<reference evidence="11" key="1">
    <citation type="submission" date="2015-04" db="UniProtKB">
        <authorList>
            <consortium name="EnsemblPlants"/>
        </authorList>
    </citation>
    <scope>IDENTIFICATION</scope>
    <source>
        <strain evidence="11">SL10</strain>
    </source>
</reference>
<evidence type="ECO:0000256" key="8">
    <source>
        <dbReference type="ARBA" id="ARBA00022989"/>
    </source>
</evidence>
<dbReference type="Pfam" id="PF10215">
    <property type="entry name" value="Ost4"/>
    <property type="match status" value="1"/>
</dbReference>
<evidence type="ECO:0000256" key="3">
    <source>
        <dbReference type="ARBA" id="ARBA00007685"/>
    </source>
</evidence>
<organism evidence="11">
    <name type="scientific">Oryza nivara</name>
    <name type="common">Indian wild rice</name>
    <name type="synonym">Oryza sativa f. spontanea</name>
    <dbReference type="NCBI Taxonomy" id="4536"/>
    <lineage>
        <taxon>Eukaryota</taxon>
        <taxon>Viridiplantae</taxon>
        <taxon>Streptophyta</taxon>
        <taxon>Embryophyta</taxon>
        <taxon>Tracheophyta</taxon>
        <taxon>Spermatophyta</taxon>
        <taxon>Magnoliopsida</taxon>
        <taxon>Liliopsida</taxon>
        <taxon>Poales</taxon>
        <taxon>Poaceae</taxon>
        <taxon>BOP clade</taxon>
        <taxon>Oryzoideae</taxon>
        <taxon>Oryzeae</taxon>
        <taxon>Oryzinae</taxon>
        <taxon>Oryza</taxon>
    </lineage>
</organism>
<dbReference type="AlphaFoldDB" id="A0A0E0I447"/>
<evidence type="ECO:0008006" key="13">
    <source>
        <dbReference type="Google" id="ProtNLM"/>
    </source>
</evidence>
<dbReference type="EnsemblPlants" id="ONIVA07G21950.1">
    <property type="protein sequence ID" value="ONIVA07G21950.1"/>
    <property type="gene ID" value="ONIVA07G21950"/>
</dbReference>
<dbReference type="Proteomes" id="UP000006591">
    <property type="component" value="Chromosome 7"/>
</dbReference>
<dbReference type="PANTHER" id="PTHR28677">
    <property type="entry name" value="DOLICHYL-DIPHOSPHOOLIGOSACCHARIDE--PROTEIN GLYCOSYLTRANSFERASE SUBUNIT 4A-RELATED"/>
    <property type="match status" value="1"/>
</dbReference>